<keyword evidence="1" id="KW-1133">Transmembrane helix</keyword>
<evidence type="ECO:0008006" key="4">
    <source>
        <dbReference type="Google" id="ProtNLM"/>
    </source>
</evidence>
<name>A0A1Z3HHC9_9CYAN</name>
<dbReference type="EMBL" id="CP021983">
    <property type="protein sequence ID" value="ASC69722.1"/>
    <property type="molecule type" value="Genomic_DNA"/>
</dbReference>
<proteinExistence type="predicted"/>
<organism evidence="2 3">
    <name type="scientific">Halomicronema hongdechloris C2206</name>
    <dbReference type="NCBI Taxonomy" id="1641165"/>
    <lineage>
        <taxon>Bacteria</taxon>
        <taxon>Bacillati</taxon>
        <taxon>Cyanobacteriota</taxon>
        <taxon>Cyanophyceae</taxon>
        <taxon>Nodosilineales</taxon>
        <taxon>Nodosilineaceae</taxon>
        <taxon>Halomicronema</taxon>
    </lineage>
</organism>
<dbReference type="Proteomes" id="UP000191901">
    <property type="component" value="Chromosome"/>
</dbReference>
<accession>A0A1Z3HHC9</accession>
<keyword evidence="1" id="KW-0812">Transmembrane</keyword>
<reference evidence="2 3" key="1">
    <citation type="journal article" date="2016" name="Biochim. Biophys. Acta">
        <title>Characterization of red-shifted phycobilisomes isolated from the chlorophyll f-containing cyanobacterium Halomicronema hongdechloris.</title>
        <authorList>
            <person name="Li Y."/>
            <person name="Lin Y."/>
            <person name="Garvey C.J."/>
            <person name="Birch D."/>
            <person name="Corkery R.W."/>
            <person name="Loughlin P.C."/>
            <person name="Scheer H."/>
            <person name="Willows R.D."/>
            <person name="Chen M."/>
        </authorList>
    </citation>
    <scope>NUCLEOTIDE SEQUENCE [LARGE SCALE GENOMIC DNA]</scope>
    <source>
        <strain evidence="2 3">C2206</strain>
    </source>
</reference>
<keyword evidence="3" id="KW-1185">Reference proteome</keyword>
<feature type="transmembrane region" description="Helical" evidence="1">
    <location>
        <begin position="12"/>
        <end position="31"/>
    </location>
</feature>
<protein>
    <recommendedName>
        <fullName evidence="4">Cytochrome oxidase subunit III</fullName>
    </recommendedName>
</protein>
<dbReference type="KEGG" id="hhg:XM38_006510"/>
<keyword evidence="1" id="KW-0472">Membrane</keyword>
<evidence type="ECO:0000256" key="1">
    <source>
        <dbReference type="SAM" id="Phobius"/>
    </source>
</evidence>
<evidence type="ECO:0000313" key="3">
    <source>
        <dbReference type="Proteomes" id="UP000191901"/>
    </source>
</evidence>
<dbReference type="AlphaFoldDB" id="A0A1Z3HHC9"/>
<feature type="transmembrane region" description="Helical" evidence="1">
    <location>
        <begin position="37"/>
        <end position="57"/>
    </location>
</feature>
<gene>
    <name evidence="2" type="ORF">XM38_006510</name>
</gene>
<sequence length="62" mass="6769">MKPSFKGHHHRSQVIGWLLFIASALFFTVSTLKNGDVLGVCGSLLFLVACFVFLGSLTRSRG</sequence>
<evidence type="ECO:0000313" key="2">
    <source>
        <dbReference type="EMBL" id="ASC69722.1"/>
    </source>
</evidence>